<dbReference type="RefSeq" id="YP_008408778.1">
    <property type="nucleotide sequence ID" value="NC_022052.1"/>
</dbReference>
<dbReference type="GeneID" id="16548101"/>
<evidence type="ECO:0000313" key="2">
    <source>
        <dbReference type="Proteomes" id="UP000015551"/>
    </source>
</evidence>
<sequence>MCGVRLRVPTALLGASNACLRAWLLGAVLLGRASRAPGRCPGEKTSSSVSAGALLALRLLSVLSALRSA</sequence>
<keyword evidence="2" id="KW-1185">Reference proteome</keyword>
<dbReference type="KEGG" id="vg:16548101"/>
<dbReference type="Proteomes" id="UP000015551">
    <property type="component" value="Segment"/>
</dbReference>
<protein>
    <submittedName>
        <fullName evidence="1">Uncharacterized protein</fullName>
    </submittedName>
</protein>
<organism evidence="1 2">
    <name type="scientific">Mycobacterium phage Whirlwind</name>
    <dbReference type="NCBI Taxonomy" id="1340826"/>
    <lineage>
        <taxon>Viruses</taxon>
        <taxon>Duplodnaviria</taxon>
        <taxon>Heunggongvirae</taxon>
        <taxon>Uroviricota</taxon>
        <taxon>Caudoviricetes</taxon>
        <taxon>Vilmaviridae</taxon>
        <taxon>Lclasvirinae</taxon>
        <taxon>Lumosvirus</taxon>
        <taxon>Lumosvirus whirlwind</taxon>
    </lineage>
</organism>
<evidence type="ECO:0000313" key="1">
    <source>
        <dbReference type="EMBL" id="AGT12728.1"/>
    </source>
</evidence>
<gene>
    <name evidence="1" type="primary">132</name>
    <name evidence="1" type="ORF">PBI_WHIRLWIND_132</name>
</gene>
<proteinExistence type="predicted"/>
<dbReference type="EMBL" id="KF024725">
    <property type="protein sequence ID" value="AGT12728.1"/>
    <property type="molecule type" value="Genomic_DNA"/>
</dbReference>
<accession>S5YMQ5</accession>
<reference evidence="1 2" key="1">
    <citation type="submission" date="2013-05" db="EMBL/GenBank/DDBJ databases">
        <authorList>
            <person name="Williams P.R."/>
            <person name="Bowman C.A."/>
            <person name="Russell D.A."/>
            <person name="Jacobs-Sera D."/>
            <person name="Hendrix R.W."/>
            <person name="Hatfull G.F."/>
        </authorList>
    </citation>
    <scope>NUCLEOTIDE SEQUENCE [LARGE SCALE GENOMIC DNA]</scope>
</reference>
<name>S5YMQ5_9CAUD</name>